<reference evidence="3" key="1">
    <citation type="submission" date="2019-08" db="EMBL/GenBank/DDBJ databases">
        <authorList>
            <person name="Zheng X."/>
        </authorList>
    </citation>
    <scope>NUCLEOTIDE SEQUENCE [LARGE SCALE GENOMIC DNA]</scope>
    <source>
        <strain evidence="3">FJAT-25496</strain>
    </source>
</reference>
<evidence type="ECO:0000313" key="3">
    <source>
        <dbReference type="Proteomes" id="UP000321555"/>
    </source>
</evidence>
<name>A0A5B8Z7J6_CYTDA</name>
<dbReference type="InterPro" id="IPR014922">
    <property type="entry name" value="YdhG-like"/>
</dbReference>
<dbReference type="OrthoDB" id="9811812at2"/>
<dbReference type="KEGG" id="bda:FSZ17_10345"/>
<dbReference type="AlphaFoldDB" id="A0A5B8Z7J6"/>
<evidence type="ECO:0000259" key="1">
    <source>
        <dbReference type="Pfam" id="PF08818"/>
    </source>
</evidence>
<dbReference type="RefSeq" id="WP_057769975.1">
    <property type="nucleotide sequence ID" value="NZ_CP042593.1"/>
</dbReference>
<evidence type="ECO:0000313" key="2">
    <source>
        <dbReference type="EMBL" id="QED47629.1"/>
    </source>
</evidence>
<keyword evidence="3" id="KW-1185">Reference proteome</keyword>
<protein>
    <submittedName>
        <fullName evidence="2">DUF1801 domain-containing protein</fullName>
    </submittedName>
</protein>
<sequence>MATNKKQSEEIGKNPLKLSGHQKVVEFMGNLNHPLKKEIEVVRKIILSANIQLTEHIKWNAPSFCINNEDRITLNLQGKGYFRLIFHCGAKVKDSKKEGHLFDDTTGLLDWVTCDRAIVKITEMSDLIAKKDRLVEVITKWIDVTGNIEK</sequence>
<dbReference type="Proteomes" id="UP000321555">
    <property type="component" value="Chromosome"/>
</dbReference>
<organism evidence="2 3">
    <name type="scientific">Cytobacillus dafuensis</name>
    <name type="common">Bacillus dafuensis</name>
    <dbReference type="NCBI Taxonomy" id="1742359"/>
    <lineage>
        <taxon>Bacteria</taxon>
        <taxon>Bacillati</taxon>
        <taxon>Bacillota</taxon>
        <taxon>Bacilli</taxon>
        <taxon>Bacillales</taxon>
        <taxon>Bacillaceae</taxon>
        <taxon>Cytobacillus</taxon>
    </lineage>
</organism>
<dbReference type="Pfam" id="PF08818">
    <property type="entry name" value="DUF1801"/>
    <property type="match status" value="1"/>
</dbReference>
<dbReference type="SUPFAM" id="SSF159888">
    <property type="entry name" value="YdhG-like"/>
    <property type="match status" value="1"/>
</dbReference>
<gene>
    <name evidence="2" type="ORF">FSZ17_10345</name>
</gene>
<accession>A0A5B8Z7J6</accession>
<proteinExistence type="predicted"/>
<dbReference type="STRING" id="1742359.GCA_001439625_00509"/>
<dbReference type="EMBL" id="CP042593">
    <property type="protein sequence ID" value="QED47629.1"/>
    <property type="molecule type" value="Genomic_DNA"/>
</dbReference>
<feature type="domain" description="YdhG-like" evidence="1">
    <location>
        <begin position="36"/>
        <end position="142"/>
    </location>
</feature>